<accession>A0A2J6RWJ8</accession>
<keyword evidence="4" id="KW-0378">Hydrolase</keyword>
<dbReference type="InterPro" id="IPR036440">
    <property type="entry name" value="Peptidase_C15-like_sf"/>
</dbReference>
<dbReference type="InterPro" id="IPR016125">
    <property type="entry name" value="Peptidase_C15-like"/>
</dbReference>
<evidence type="ECO:0000313" key="7">
    <source>
        <dbReference type="Proteomes" id="UP000235786"/>
    </source>
</evidence>
<evidence type="ECO:0000256" key="5">
    <source>
        <dbReference type="ARBA" id="ARBA00022807"/>
    </source>
</evidence>
<dbReference type="GO" id="GO:0005829">
    <property type="term" value="C:cytosol"/>
    <property type="evidence" value="ECO:0007669"/>
    <property type="project" value="InterPro"/>
</dbReference>
<dbReference type="Gene3D" id="3.40.630.20">
    <property type="entry name" value="Peptidase C15, pyroglutamyl peptidase I-like"/>
    <property type="match status" value="1"/>
</dbReference>
<dbReference type="OrthoDB" id="407146at2759"/>
<evidence type="ECO:0000256" key="4">
    <source>
        <dbReference type="ARBA" id="ARBA00022801"/>
    </source>
</evidence>
<proteinExistence type="inferred from homology"/>
<dbReference type="GO" id="GO:0006508">
    <property type="term" value="P:proteolysis"/>
    <property type="evidence" value="ECO:0007669"/>
    <property type="project" value="UniProtKB-KW"/>
</dbReference>
<sequence>MTEEEAEKKVTVLVTGFGPFQDVKINPSWEIACRLPNTIHSKGVNIQIVTPPEPLKASYHFLFDVVPTLLERHKPDIVLHIGLAVGRDYFAIEEGADRDGYNQYPDVDRKVFNKTEIKKAWGKSPSRLTTSYDLEVVLEKWHARSKKDFDLRISDDVGSYVCGFVYYTSLERRRKGEGSSTVFMHVPPLPEKSDIEKGLRVTLGLIEVLAEIKSASR</sequence>
<name>A0A2J6RWJ8_HYAVF</name>
<gene>
    <name evidence="6" type="ORF">L207DRAFT_454648</name>
</gene>
<dbReference type="SUPFAM" id="SSF53182">
    <property type="entry name" value="Pyrrolidone carboxyl peptidase (pyroglutamate aminopeptidase)"/>
    <property type="match status" value="1"/>
</dbReference>
<dbReference type="PANTHER" id="PTHR23402:SF1">
    <property type="entry name" value="PYROGLUTAMYL-PEPTIDASE I"/>
    <property type="match status" value="1"/>
</dbReference>
<dbReference type="Proteomes" id="UP000235786">
    <property type="component" value="Unassembled WGS sequence"/>
</dbReference>
<dbReference type="AlphaFoldDB" id="A0A2J6RWJ8"/>
<dbReference type="PRINTS" id="PR00706">
    <property type="entry name" value="PYROGLUPTASE"/>
</dbReference>
<dbReference type="InterPro" id="IPR000816">
    <property type="entry name" value="Peptidase_C15"/>
</dbReference>
<dbReference type="Pfam" id="PF01470">
    <property type="entry name" value="Peptidase_C15"/>
    <property type="match status" value="1"/>
</dbReference>
<keyword evidence="3" id="KW-0645">Protease</keyword>
<evidence type="ECO:0000313" key="6">
    <source>
        <dbReference type="EMBL" id="PMD42895.1"/>
    </source>
</evidence>
<reference evidence="6 7" key="1">
    <citation type="submission" date="2016-04" db="EMBL/GenBank/DDBJ databases">
        <title>A degradative enzymes factory behind the ericoid mycorrhizal symbiosis.</title>
        <authorList>
            <consortium name="DOE Joint Genome Institute"/>
            <person name="Martino E."/>
            <person name="Morin E."/>
            <person name="Grelet G."/>
            <person name="Kuo A."/>
            <person name="Kohler A."/>
            <person name="Daghino S."/>
            <person name="Barry K."/>
            <person name="Choi C."/>
            <person name="Cichocki N."/>
            <person name="Clum A."/>
            <person name="Copeland A."/>
            <person name="Hainaut M."/>
            <person name="Haridas S."/>
            <person name="Labutti K."/>
            <person name="Lindquist E."/>
            <person name="Lipzen A."/>
            <person name="Khouja H.-R."/>
            <person name="Murat C."/>
            <person name="Ohm R."/>
            <person name="Olson A."/>
            <person name="Spatafora J."/>
            <person name="Veneault-Fourrey C."/>
            <person name="Henrissat B."/>
            <person name="Grigoriev I."/>
            <person name="Martin F."/>
            <person name="Perotto S."/>
        </authorList>
    </citation>
    <scope>NUCLEOTIDE SEQUENCE [LARGE SCALE GENOMIC DNA]</scope>
    <source>
        <strain evidence="6 7">F</strain>
    </source>
</reference>
<protein>
    <submittedName>
        <fullName evidence="6">Peptidase C15, pyroglutamyl peptidase I-like protein</fullName>
    </submittedName>
</protein>
<keyword evidence="7" id="KW-1185">Reference proteome</keyword>
<dbReference type="PANTHER" id="PTHR23402">
    <property type="entry name" value="PROTEASE FAMILY C15 PYROGLUTAMYL-PEPTIDASE I-RELATED"/>
    <property type="match status" value="1"/>
</dbReference>
<dbReference type="GO" id="GO:0016920">
    <property type="term" value="F:pyroglutamyl-peptidase activity"/>
    <property type="evidence" value="ECO:0007669"/>
    <property type="project" value="InterPro"/>
</dbReference>
<organism evidence="6 7">
    <name type="scientific">Hyaloscypha variabilis (strain UAMH 11265 / GT02V1 / F)</name>
    <name type="common">Meliniomyces variabilis</name>
    <dbReference type="NCBI Taxonomy" id="1149755"/>
    <lineage>
        <taxon>Eukaryota</taxon>
        <taxon>Fungi</taxon>
        <taxon>Dikarya</taxon>
        <taxon>Ascomycota</taxon>
        <taxon>Pezizomycotina</taxon>
        <taxon>Leotiomycetes</taxon>
        <taxon>Helotiales</taxon>
        <taxon>Hyaloscyphaceae</taxon>
        <taxon>Hyaloscypha</taxon>
        <taxon>Hyaloscypha variabilis</taxon>
    </lineage>
</organism>
<evidence type="ECO:0000256" key="1">
    <source>
        <dbReference type="ARBA" id="ARBA00006641"/>
    </source>
</evidence>
<keyword evidence="5" id="KW-0788">Thiol protease</keyword>
<evidence type="ECO:0000256" key="3">
    <source>
        <dbReference type="ARBA" id="ARBA00022670"/>
    </source>
</evidence>
<keyword evidence="2" id="KW-0963">Cytoplasm</keyword>
<comment type="similarity">
    <text evidence="1">Belongs to the peptidase C15 family.</text>
</comment>
<dbReference type="EMBL" id="KZ613942">
    <property type="protein sequence ID" value="PMD42895.1"/>
    <property type="molecule type" value="Genomic_DNA"/>
</dbReference>
<evidence type="ECO:0000256" key="2">
    <source>
        <dbReference type="ARBA" id="ARBA00022490"/>
    </source>
</evidence>